<keyword evidence="3" id="KW-1185">Reference proteome</keyword>
<dbReference type="Proteomes" id="UP000009169">
    <property type="component" value="Unassembled WGS sequence"/>
</dbReference>
<protein>
    <submittedName>
        <fullName evidence="2">Uncharacterized protein</fullName>
    </submittedName>
</protein>
<dbReference type="AlphaFoldDB" id="F2PNA3"/>
<feature type="region of interest" description="Disordered" evidence="1">
    <location>
        <begin position="121"/>
        <end position="151"/>
    </location>
</feature>
<feature type="compositionally biased region" description="Basic and acidic residues" evidence="1">
    <location>
        <begin position="45"/>
        <end position="84"/>
    </location>
</feature>
<sequence length="151" mass="16524">MDAERSSASAVVNMEDGWKAGLVCAVSGWLPSPAPVSPSACQPVDRSERGVRDGEGAKEKGEKDKTWNKTGLEKTSDGGKKRKEVDRWTAVPTGCWGFPSFHPFVMRRRLVASSGVKRRWEFSTGEREKGKGVDRARRQSSCSKLGDQGPI</sequence>
<accession>F2PNA3</accession>
<name>F2PNA3_TRIEC</name>
<dbReference type="EMBL" id="DS995727">
    <property type="protein sequence ID" value="EGE03371.1"/>
    <property type="molecule type" value="Genomic_DNA"/>
</dbReference>
<reference evidence="3" key="1">
    <citation type="journal article" date="2012" name="MBio">
        <title>Comparative genome analysis of Trichophyton rubrum and related dermatophytes reveals candidate genes involved in infection.</title>
        <authorList>
            <person name="Martinez D.A."/>
            <person name="Oliver B.G."/>
            <person name="Graeser Y."/>
            <person name="Goldberg J.M."/>
            <person name="Li W."/>
            <person name="Martinez-Rossi N.M."/>
            <person name="Monod M."/>
            <person name="Shelest E."/>
            <person name="Barton R.C."/>
            <person name="Birch E."/>
            <person name="Brakhage A.A."/>
            <person name="Chen Z."/>
            <person name="Gurr S.J."/>
            <person name="Heiman D."/>
            <person name="Heitman J."/>
            <person name="Kosti I."/>
            <person name="Rossi A."/>
            <person name="Saif S."/>
            <person name="Samalova M."/>
            <person name="Saunders C.W."/>
            <person name="Shea T."/>
            <person name="Summerbell R.C."/>
            <person name="Xu J."/>
            <person name="Young S."/>
            <person name="Zeng Q."/>
            <person name="Birren B.W."/>
            <person name="Cuomo C.A."/>
            <person name="White T.C."/>
        </authorList>
    </citation>
    <scope>NUCLEOTIDE SEQUENCE [LARGE SCALE GENOMIC DNA]</scope>
    <source>
        <strain evidence="3">ATCC MYA-4606 / CBS 127.97</strain>
    </source>
</reference>
<feature type="region of interest" description="Disordered" evidence="1">
    <location>
        <begin position="34"/>
        <end position="84"/>
    </location>
</feature>
<evidence type="ECO:0000313" key="3">
    <source>
        <dbReference type="Proteomes" id="UP000009169"/>
    </source>
</evidence>
<proteinExistence type="predicted"/>
<feature type="compositionally biased region" description="Basic and acidic residues" evidence="1">
    <location>
        <begin position="121"/>
        <end position="137"/>
    </location>
</feature>
<dbReference type="VEuPathDB" id="FungiDB:TEQG_02407"/>
<organism evidence="2 3">
    <name type="scientific">Trichophyton equinum (strain ATCC MYA-4606 / CBS 127.97)</name>
    <name type="common">Horse ringworm fungus</name>
    <dbReference type="NCBI Taxonomy" id="559882"/>
    <lineage>
        <taxon>Eukaryota</taxon>
        <taxon>Fungi</taxon>
        <taxon>Dikarya</taxon>
        <taxon>Ascomycota</taxon>
        <taxon>Pezizomycotina</taxon>
        <taxon>Eurotiomycetes</taxon>
        <taxon>Eurotiomycetidae</taxon>
        <taxon>Onygenales</taxon>
        <taxon>Arthrodermataceae</taxon>
        <taxon>Trichophyton</taxon>
    </lineage>
</organism>
<gene>
    <name evidence="2" type="ORF">TEQG_02407</name>
</gene>
<evidence type="ECO:0000256" key="1">
    <source>
        <dbReference type="SAM" id="MobiDB-lite"/>
    </source>
</evidence>
<evidence type="ECO:0000313" key="2">
    <source>
        <dbReference type="EMBL" id="EGE03371.1"/>
    </source>
</evidence>
<dbReference type="HOGENOM" id="CLU_1732792_0_0_1"/>